<dbReference type="Gene3D" id="3.40.630.10">
    <property type="entry name" value="Zn peptidases"/>
    <property type="match status" value="1"/>
</dbReference>
<organism evidence="3 4">
    <name type="scientific">Thermophilibacter immobilis</name>
    <dbReference type="NCBI Taxonomy" id="2779519"/>
    <lineage>
        <taxon>Bacteria</taxon>
        <taxon>Bacillati</taxon>
        <taxon>Actinomycetota</taxon>
        <taxon>Coriobacteriia</taxon>
        <taxon>Coriobacteriales</taxon>
        <taxon>Atopobiaceae</taxon>
        <taxon>Thermophilibacter</taxon>
    </lineage>
</organism>
<dbReference type="Pfam" id="PF07687">
    <property type="entry name" value="M20_dimer"/>
    <property type="match status" value="1"/>
</dbReference>
<evidence type="ECO:0000256" key="1">
    <source>
        <dbReference type="PIRSR" id="PIRSR005962-1"/>
    </source>
</evidence>
<dbReference type="Pfam" id="PF01546">
    <property type="entry name" value="Peptidase_M20"/>
    <property type="match status" value="1"/>
</dbReference>
<proteinExistence type="predicted"/>
<dbReference type="Proteomes" id="UP000593735">
    <property type="component" value="Chromosome"/>
</dbReference>
<dbReference type="NCBIfam" id="TIGR01891">
    <property type="entry name" value="amidohydrolases"/>
    <property type="match status" value="1"/>
</dbReference>
<keyword evidence="1" id="KW-0479">Metal-binding</keyword>
<feature type="binding site" evidence="1">
    <location>
        <position position="146"/>
    </location>
    <ligand>
        <name>Mn(2+)</name>
        <dbReference type="ChEBI" id="CHEBI:29035"/>
        <label>2</label>
    </ligand>
</feature>
<dbReference type="SUPFAM" id="SSF55031">
    <property type="entry name" value="Bacterial exopeptidase dimerisation domain"/>
    <property type="match status" value="1"/>
</dbReference>
<dbReference type="SUPFAM" id="SSF53187">
    <property type="entry name" value="Zn-dependent exopeptidases"/>
    <property type="match status" value="1"/>
</dbReference>
<name>A0A7S7RVI0_9ACTN</name>
<keyword evidence="4" id="KW-1185">Reference proteome</keyword>
<dbReference type="InterPro" id="IPR017439">
    <property type="entry name" value="Amidohydrolase"/>
</dbReference>
<dbReference type="InterPro" id="IPR036264">
    <property type="entry name" value="Bact_exopeptidase_dim_dom"/>
</dbReference>
<dbReference type="AlphaFoldDB" id="A0A7S7RVI0"/>
<feature type="domain" description="Peptidase M20 dimerisation" evidence="2">
    <location>
        <begin position="196"/>
        <end position="290"/>
    </location>
</feature>
<evidence type="ECO:0000313" key="3">
    <source>
        <dbReference type="EMBL" id="QOY61324.1"/>
    </source>
</evidence>
<accession>A0A7S7RVI0</accession>
<gene>
    <name evidence="3" type="ORF">INP52_03790</name>
</gene>
<evidence type="ECO:0000259" key="2">
    <source>
        <dbReference type="Pfam" id="PF07687"/>
    </source>
</evidence>
<dbReference type="InterPro" id="IPR011650">
    <property type="entry name" value="Peptidase_M20_dimer"/>
</dbReference>
<feature type="binding site" evidence="1">
    <location>
        <position position="364"/>
    </location>
    <ligand>
        <name>Mn(2+)</name>
        <dbReference type="ChEBI" id="CHEBI:29035"/>
        <label>2</label>
    </ligand>
</feature>
<reference evidence="3 4" key="1">
    <citation type="submission" date="2020-10" db="EMBL/GenBank/DDBJ databases">
        <title>Olsenella immobilis sp.nov., isolated from the mud in a fermentation cellar used for the production of Chinese strong-flavoured liquor.</title>
        <authorList>
            <person name="Lu L."/>
        </authorList>
    </citation>
    <scope>NUCLEOTIDE SEQUENCE [LARGE SCALE GENOMIC DNA]</scope>
    <source>
        <strain evidence="3 4">LZLJ-2</strain>
    </source>
</reference>
<dbReference type="KEGG" id="tio:INP52_03790"/>
<dbReference type="GO" id="GO:0016787">
    <property type="term" value="F:hydrolase activity"/>
    <property type="evidence" value="ECO:0007669"/>
    <property type="project" value="UniProtKB-KW"/>
</dbReference>
<dbReference type="EMBL" id="CP063767">
    <property type="protein sequence ID" value="QOY61324.1"/>
    <property type="molecule type" value="Genomic_DNA"/>
</dbReference>
<dbReference type="PIRSF" id="PIRSF005962">
    <property type="entry name" value="Pept_M20D_amidohydro"/>
    <property type="match status" value="1"/>
</dbReference>
<keyword evidence="1" id="KW-0464">Manganese</keyword>
<dbReference type="Gene3D" id="3.30.70.360">
    <property type="match status" value="1"/>
</dbReference>
<dbReference type="InterPro" id="IPR002933">
    <property type="entry name" value="Peptidase_M20"/>
</dbReference>
<feature type="binding site" evidence="1">
    <location>
        <position position="112"/>
    </location>
    <ligand>
        <name>Mn(2+)</name>
        <dbReference type="ChEBI" id="CHEBI:29035"/>
        <label>2</label>
    </ligand>
</feature>
<dbReference type="GO" id="GO:0046872">
    <property type="term" value="F:metal ion binding"/>
    <property type="evidence" value="ECO:0007669"/>
    <property type="project" value="UniProtKB-KW"/>
</dbReference>
<comment type="cofactor">
    <cofactor evidence="1">
        <name>Mn(2+)</name>
        <dbReference type="ChEBI" id="CHEBI:29035"/>
    </cofactor>
    <text evidence="1">The Mn(2+) ion enhances activity.</text>
</comment>
<evidence type="ECO:0000313" key="4">
    <source>
        <dbReference type="Proteomes" id="UP000593735"/>
    </source>
</evidence>
<dbReference type="PANTHER" id="PTHR11014:SF63">
    <property type="entry name" value="METALLOPEPTIDASE, PUTATIVE (AFU_ORTHOLOGUE AFUA_6G09600)-RELATED"/>
    <property type="match status" value="1"/>
</dbReference>
<dbReference type="RefSeq" id="WP_194372549.1">
    <property type="nucleotide sequence ID" value="NZ_CP063767.1"/>
</dbReference>
<keyword evidence="3" id="KW-0378">Hydrolase</keyword>
<sequence>MSISAAAGNRKAEARGASAKDLVRLFRWFHENPELALEEVGTTERIRETLGGIDGVEPLDLGLPTGALARVVGDPAGPVVGLRADIDALPLREQSGLAYASHHEGRMHACGHDFHLTALLGAASLLSAQRDELPGTVILLFQPAEETSVGAREVVGTGRLQELGVQELFGEHVSAELPGGSISVDDGAISASVDRFLIRVRGRGCHAAHPELGRDPIPVTARLVGSLQDIPSRVVSPFAPVVLSVTRFTSGTTWNIVPETAELEGTVRTFDTAVRSVVEGEVRARAQALEAEGYVTSVDWYCGCSSVVNDPGLTELVRDVVRSQDGLTLVEEGPSTGGEDFSEYQGIARTVFLHTGVGESTPLHTPTFRADPAQLAPAARLLASIARAALEDLAAR</sequence>
<feature type="binding site" evidence="1">
    <location>
        <position position="172"/>
    </location>
    <ligand>
        <name>Mn(2+)</name>
        <dbReference type="ChEBI" id="CHEBI:29035"/>
        <label>2</label>
    </ligand>
</feature>
<feature type="binding site" evidence="1">
    <location>
        <position position="110"/>
    </location>
    <ligand>
        <name>Mn(2+)</name>
        <dbReference type="ChEBI" id="CHEBI:29035"/>
        <label>2</label>
    </ligand>
</feature>
<dbReference type="PANTHER" id="PTHR11014">
    <property type="entry name" value="PEPTIDASE M20 FAMILY MEMBER"/>
    <property type="match status" value="1"/>
</dbReference>
<protein>
    <submittedName>
        <fullName evidence="3">Amidohydrolase</fullName>
    </submittedName>
</protein>